<reference evidence="1 2" key="1">
    <citation type="submission" date="2015-03" db="EMBL/GenBank/DDBJ databases">
        <authorList>
            <person name="Murphy D."/>
        </authorList>
    </citation>
    <scope>NUCLEOTIDE SEQUENCE [LARGE SCALE GENOMIC DNA]</scope>
    <source>
        <strain evidence="1 2">IP06005</strain>
    </source>
</reference>
<accession>A0A0T9TJX7</accession>
<gene>
    <name evidence="1" type="primary">rcpC</name>
    <name evidence="1" type="ORF">ERS137965_01320</name>
</gene>
<proteinExistence type="predicted"/>
<dbReference type="EMBL" id="CQEJ01000006">
    <property type="protein sequence ID" value="CNK87390.1"/>
    <property type="molecule type" value="Genomic_DNA"/>
</dbReference>
<evidence type="ECO:0000313" key="1">
    <source>
        <dbReference type="EMBL" id="CNK87390.1"/>
    </source>
</evidence>
<dbReference type="eggNOG" id="ENOG5032WJB">
    <property type="taxonomic scope" value="Bacteria"/>
</dbReference>
<dbReference type="AlphaFoldDB" id="A0A0T9TJX7"/>
<organism evidence="1 2">
    <name type="scientific">Yersinia aldovae</name>
    <dbReference type="NCBI Taxonomy" id="29483"/>
    <lineage>
        <taxon>Bacteria</taxon>
        <taxon>Pseudomonadati</taxon>
        <taxon>Pseudomonadota</taxon>
        <taxon>Gammaproteobacteria</taxon>
        <taxon>Enterobacterales</taxon>
        <taxon>Yersiniaceae</taxon>
        <taxon>Yersinia</taxon>
    </lineage>
</organism>
<evidence type="ECO:0000313" key="2">
    <source>
        <dbReference type="Proteomes" id="UP000041595"/>
    </source>
</evidence>
<protein>
    <submittedName>
        <fullName evidence="1">Putative tight adherance operon protein</fullName>
    </submittedName>
</protein>
<sequence>MNRKFLLLFSLLIVAIGATGILINIGDDKDIPNGFVDMKKEKEVSIVLAQSTHDIASGTLLTQDDYSLKTIIVPESSTLIRSDISNSTNINNNLLKSNLLAGSYITKDLLVSPDSDEFLRLNLSKGDVIYKFNIKKHNEYLLDTLQVGDVLAFQLRLLETDKKSGMDNGISINTKDINDRKNQIYSLNKIIPAMRIVRIKKYLEDELSEKNKKNQKTEELLTGFIEVIVKRDELDIIHITEKSGDTFLTPSSNDEKNKIINLYDVIPKLRTTRELRG</sequence>
<dbReference type="RefSeq" id="WP_004703058.1">
    <property type="nucleotide sequence ID" value="NZ_CQEJ01000006.1"/>
</dbReference>
<dbReference type="Proteomes" id="UP000041595">
    <property type="component" value="Unassembled WGS sequence"/>
</dbReference>
<dbReference type="STRING" id="1453495.AT01_1922"/>
<name>A0A0T9TJX7_YERAL</name>